<keyword evidence="2" id="KW-1185">Reference proteome</keyword>
<accession>A0ACB8S488</accession>
<sequence>MAPDQKTTEKDEATVQLIDDEGDITDELEICLKHIFAKYCKPSPLEDGGAKEGMTLLEPPEGAYLDSDALDAWAKDTNGAPLGAEEKKELQMLDVTDEGNLTFSGFIQLYQLQSDNDEEETWRDLARHGFDRSLKLVAKKAED</sequence>
<evidence type="ECO:0000313" key="1">
    <source>
        <dbReference type="EMBL" id="KAI0050937.1"/>
    </source>
</evidence>
<organism evidence="1 2">
    <name type="scientific">Auriscalpium vulgare</name>
    <dbReference type="NCBI Taxonomy" id="40419"/>
    <lineage>
        <taxon>Eukaryota</taxon>
        <taxon>Fungi</taxon>
        <taxon>Dikarya</taxon>
        <taxon>Basidiomycota</taxon>
        <taxon>Agaricomycotina</taxon>
        <taxon>Agaricomycetes</taxon>
        <taxon>Russulales</taxon>
        <taxon>Auriscalpiaceae</taxon>
        <taxon>Auriscalpium</taxon>
    </lineage>
</organism>
<dbReference type="Proteomes" id="UP000814033">
    <property type="component" value="Unassembled WGS sequence"/>
</dbReference>
<reference evidence="1" key="1">
    <citation type="submission" date="2021-02" db="EMBL/GenBank/DDBJ databases">
        <authorList>
            <consortium name="DOE Joint Genome Institute"/>
            <person name="Ahrendt S."/>
            <person name="Looney B.P."/>
            <person name="Miyauchi S."/>
            <person name="Morin E."/>
            <person name="Drula E."/>
            <person name="Courty P.E."/>
            <person name="Chicoki N."/>
            <person name="Fauchery L."/>
            <person name="Kohler A."/>
            <person name="Kuo A."/>
            <person name="Labutti K."/>
            <person name="Pangilinan J."/>
            <person name="Lipzen A."/>
            <person name="Riley R."/>
            <person name="Andreopoulos W."/>
            <person name="He G."/>
            <person name="Johnson J."/>
            <person name="Barry K.W."/>
            <person name="Grigoriev I.V."/>
            <person name="Nagy L."/>
            <person name="Hibbett D."/>
            <person name="Henrissat B."/>
            <person name="Matheny P.B."/>
            <person name="Labbe J."/>
            <person name="Martin F."/>
        </authorList>
    </citation>
    <scope>NUCLEOTIDE SEQUENCE</scope>
    <source>
        <strain evidence="1">FP105234-sp</strain>
    </source>
</reference>
<proteinExistence type="predicted"/>
<comment type="caution">
    <text evidence="1">The sequence shown here is derived from an EMBL/GenBank/DDBJ whole genome shotgun (WGS) entry which is preliminary data.</text>
</comment>
<reference evidence="1" key="2">
    <citation type="journal article" date="2022" name="New Phytol.">
        <title>Evolutionary transition to the ectomycorrhizal habit in the genomes of a hyperdiverse lineage of mushroom-forming fungi.</title>
        <authorList>
            <person name="Looney B."/>
            <person name="Miyauchi S."/>
            <person name="Morin E."/>
            <person name="Drula E."/>
            <person name="Courty P.E."/>
            <person name="Kohler A."/>
            <person name="Kuo A."/>
            <person name="LaButti K."/>
            <person name="Pangilinan J."/>
            <person name="Lipzen A."/>
            <person name="Riley R."/>
            <person name="Andreopoulos W."/>
            <person name="He G."/>
            <person name="Johnson J."/>
            <person name="Nolan M."/>
            <person name="Tritt A."/>
            <person name="Barry K.W."/>
            <person name="Grigoriev I.V."/>
            <person name="Nagy L.G."/>
            <person name="Hibbett D."/>
            <person name="Henrissat B."/>
            <person name="Matheny P.B."/>
            <person name="Labbe J."/>
            <person name="Martin F.M."/>
        </authorList>
    </citation>
    <scope>NUCLEOTIDE SEQUENCE</scope>
    <source>
        <strain evidence="1">FP105234-sp</strain>
    </source>
</reference>
<gene>
    <name evidence="1" type="ORF">FA95DRAFT_1555209</name>
</gene>
<protein>
    <submittedName>
        <fullName evidence="1">Uncharacterized protein</fullName>
    </submittedName>
</protein>
<dbReference type="EMBL" id="MU275857">
    <property type="protein sequence ID" value="KAI0050937.1"/>
    <property type="molecule type" value="Genomic_DNA"/>
</dbReference>
<name>A0ACB8S488_9AGAM</name>
<evidence type="ECO:0000313" key="2">
    <source>
        <dbReference type="Proteomes" id="UP000814033"/>
    </source>
</evidence>